<dbReference type="GO" id="GO:0004497">
    <property type="term" value="F:monooxygenase activity"/>
    <property type="evidence" value="ECO:0007669"/>
    <property type="project" value="InterPro"/>
</dbReference>
<reference evidence="2" key="1">
    <citation type="journal article" date="2020" name="Stud. Mycol.">
        <title>101 Dothideomycetes genomes: a test case for predicting lifestyles and emergence of pathogens.</title>
        <authorList>
            <person name="Haridas S."/>
            <person name="Albert R."/>
            <person name="Binder M."/>
            <person name="Bloem J."/>
            <person name="Labutti K."/>
            <person name="Salamov A."/>
            <person name="Andreopoulos B."/>
            <person name="Baker S."/>
            <person name="Barry K."/>
            <person name="Bills G."/>
            <person name="Bluhm B."/>
            <person name="Cannon C."/>
            <person name="Castanera R."/>
            <person name="Culley D."/>
            <person name="Daum C."/>
            <person name="Ezra D."/>
            <person name="Gonzalez J."/>
            <person name="Henrissat B."/>
            <person name="Kuo A."/>
            <person name="Liang C."/>
            <person name="Lipzen A."/>
            <person name="Lutzoni F."/>
            <person name="Magnuson J."/>
            <person name="Mondo S."/>
            <person name="Nolan M."/>
            <person name="Ohm R."/>
            <person name="Pangilinan J."/>
            <person name="Park H.-J."/>
            <person name="Ramirez L."/>
            <person name="Alfaro M."/>
            <person name="Sun H."/>
            <person name="Tritt A."/>
            <person name="Yoshinaga Y."/>
            <person name="Zwiers L.-H."/>
            <person name="Turgeon B."/>
            <person name="Goodwin S."/>
            <person name="Spatafora J."/>
            <person name="Crous P."/>
            <person name="Grigoriev I."/>
        </authorList>
    </citation>
    <scope>NUCLEOTIDE SEQUENCE</scope>
    <source>
        <strain evidence="2">CBS 121739</strain>
    </source>
</reference>
<accession>A0A6A6W262</accession>
<dbReference type="Proteomes" id="UP000799437">
    <property type="component" value="Unassembled WGS sequence"/>
</dbReference>
<dbReference type="SUPFAM" id="SSF48264">
    <property type="entry name" value="Cytochrome P450"/>
    <property type="match status" value="1"/>
</dbReference>
<dbReference type="PRINTS" id="PR00463">
    <property type="entry name" value="EP450I"/>
</dbReference>
<evidence type="ECO:0000313" key="3">
    <source>
        <dbReference type="Proteomes" id="UP000799437"/>
    </source>
</evidence>
<dbReference type="InterPro" id="IPR001128">
    <property type="entry name" value="Cyt_P450"/>
</dbReference>
<dbReference type="OrthoDB" id="3934656at2759"/>
<name>A0A6A6W262_9PEZI</name>
<feature type="binding site" description="axial binding residue" evidence="1">
    <location>
        <position position="457"/>
    </location>
    <ligand>
        <name>heme</name>
        <dbReference type="ChEBI" id="CHEBI:30413"/>
    </ligand>
    <ligandPart>
        <name>Fe</name>
        <dbReference type="ChEBI" id="CHEBI:18248"/>
    </ligandPart>
</feature>
<dbReference type="EMBL" id="ML996574">
    <property type="protein sequence ID" value="KAF2756982.1"/>
    <property type="molecule type" value="Genomic_DNA"/>
</dbReference>
<dbReference type="AlphaFoldDB" id="A0A6A6W262"/>
<gene>
    <name evidence="2" type="ORF">EJ05DRAFT_539075</name>
</gene>
<keyword evidence="3" id="KW-1185">Reference proteome</keyword>
<keyword evidence="1" id="KW-0479">Metal-binding</keyword>
<evidence type="ECO:0000313" key="2">
    <source>
        <dbReference type="EMBL" id="KAF2756982.1"/>
    </source>
</evidence>
<dbReference type="Pfam" id="PF00067">
    <property type="entry name" value="p450"/>
    <property type="match status" value="1"/>
</dbReference>
<dbReference type="InterPro" id="IPR050121">
    <property type="entry name" value="Cytochrome_P450_monoxygenase"/>
</dbReference>
<dbReference type="GO" id="GO:0020037">
    <property type="term" value="F:heme binding"/>
    <property type="evidence" value="ECO:0007669"/>
    <property type="project" value="InterPro"/>
</dbReference>
<sequence length="512" mass="57658">MTTLTVFAILICAAQQRWHWMAALVAALVGELTYRYFKLNQFNGPFLAAITEWWHTPILMGLQADKHYVKLSKQYGDLVRIGPSHLLTSSPDFWIHANNTKTAYARSPWFYRAMRFNPGEDTVFSQCDIAKHDARRKQMAPGFSGKENLGLEVDIDGHVQELLQLIQSKYMSTAEISKPMDLAMKVQYLALDIISDIGLGQSFGDLKAEADNHDYIASGAIGLRITFMKIALGLTSFFDNYYVASLLGPSEKDKTGFGKVKGVARRIIDDRLEKPTDGKSDMVASFVRNGLTASDLFNESFNQILAGTDTTSCSIRVIMLYLMTNPSIYAKVRAEIDTAWPASEPGIIPDSIARNLIYLQAVVREAMRMHPPVSDLFTREVPNGGDTFTFPSGKEVYFPGGTRISYSIAMHTDPEHYGADAHVFRPERWLTQNTPREKLARMQKINDLIFGYGKFHCLGQRIAFIEINKTIVELVRRFDISLVDPLQPWKSACYGGIYVQGDMWVQVRERGS</sequence>
<dbReference type="GO" id="GO:0005506">
    <property type="term" value="F:iron ion binding"/>
    <property type="evidence" value="ECO:0007669"/>
    <property type="project" value="InterPro"/>
</dbReference>
<dbReference type="PANTHER" id="PTHR24305:SF168">
    <property type="entry name" value="P450, PUTATIVE (EUROFUNG)-RELATED"/>
    <property type="match status" value="1"/>
</dbReference>
<dbReference type="PANTHER" id="PTHR24305">
    <property type="entry name" value="CYTOCHROME P450"/>
    <property type="match status" value="1"/>
</dbReference>
<dbReference type="RefSeq" id="XP_033599433.1">
    <property type="nucleotide sequence ID" value="XM_033749495.1"/>
</dbReference>
<keyword evidence="1" id="KW-0349">Heme</keyword>
<dbReference type="GO" id="GO:0016705">
    <property type="term" value="F:oxidoreductase activity, acting on paired donors, with incorporation or reduction of molecular oxygen"/>
    <property type="evidence" value="ECO:0007669"/>
    <property type="project" value="InterPro"/>
</dbReference>
<dbReference type="PRINTS" id="PR00385">
    <property type="entry name" value="P450"/>
</dbReference>
<dbReference type="CDD" id="cd11060">
    <property type="entry name" value="CYP57A1-like"/>
    <property type="match status" value="1"/>
</dbReference>
<dbReference type="InterPro" id="IPR002401">
    <property type="entry name" value="Cyt_P450_E_grp-I"/>
</dbReference>
<organism evidence="2 3">
    <name type="scientific">Pseudovirgaria hyperparasitica</name>
    <dbReference type="NCBI Taxonomy" id="470096"/>
    <lineage>
        <taxon>Eukaryota</taxon>
        <taxon>Fungi</taxon>
        <taxon>Dikarya</taxon>
        <taxon>Ascomycota</taxon>
        <taxon>Pezizomycotina</taxon>
        <taxon>Dothideomycetes</taxon>
        <taxon>Dothideomycetes incertae sedis</taxon>
        <taxon>Acrospermales</taxon>
        <taxon>Acrospermaceae</taxon>
        <taxon>Pseudovirgaria</taxon>
    </lineage>
</organism>
<dbReference type="GeneID" id="54490549"/>
<keyword evidence="1" id="KW-0408">Iron</keyword>
<evidence type="ECO:0000256" key="1">
    <source>
        <dbReference type="PIRSR" id="PIRSR602401-1"/>
    </source>
</evidence>
<protein>
    <submittedName>
        <fullName evidence="2">Cytochrome protein</fullName>
    </submittedName>
</protein>
<dbReference type="InterPro" id="IPR036396">
    <property type="entry name" value="Cyt_P450_sf"/>
</dbReference>
<dbReference type="Gene3D" id="1.10.630.10">
    <property type="entry name" value="Cytochrome P450"/>
    <property type="match status" value="1"/>
</dbReference>
<comment type="cofactor">
    <cofactor evidence="1">
        <name>heme</name>
        <dbReference type="ChEBI" id="CHEBI:30413"/>
    </cofactor>
</comment>
<proteinExistence type="predicted"/>